<feature type="transmembrane region" description="Helical" evidence="1">
    <location>
        <begin position="37"/>
        <end position="55"/>
    </location>
</feature>
<gene>
    <name evidence="2" type="ORF">P691DRAFT_202186</name>
</gene>
<keyword evidence="1" id="KW-0472">Membrane</keyword>
<protein>
    <submittedName>
        <fullName evidence="2">Uncharacterized protein</fullName>
    </submittedName>
</protein>
<reference evidence="2" key="1">
    <citation type="submission" date="2020-11" db="EMBL/GenBank/DDBJ databases">
        <authorList>
            <consortium name="DOE Joint Genome Institute"/>
            <person name="Ahrendt S."/>
            <person name="Riley R."/>
            <person name="Andreopoulos W."/>
            <person name="Labutti K."/>
            <person name="Pangilinan J."/>
            <person name="Ruiz-Duenas F.J."/>
            <person name="Barrasa J.M."/>
            <person name="Sanchez-Garcia M."/>
            <person name="Camarero S."/>
            <person name="Miyauchi S."/>
            <person name="Serrano A."/>
            <person name="Linde D."/>
            <person name="Babiker R."/>
            <person name="Drula E."/>
            <person name="Ayuso-Fernandez I."/>
            <person name="Pacheco R."/>
            <person name="Padilla G."/>
            <person name="Ferreira P."/>
            <person name="Barriuso J."/>
            <person name="Kellner H."/>
            <person name="Castanera R."/>
            <person name="Alfaro M."/>
            <person name="Ramirez L."/>
            <person name="Pisabarro A.G."/>
            <person name="Kuo A."/>
            <person name="Tritt A."/>
            <person name="Lipzen A."/>
            <person name="He G."/>
            <person name="Yan M."/>
            <person name="Ng V."/>
            <person name="Cullen D."/>
            <person name="Martin F."/>
            <person name="Rosso M.-N."/>
            <person name="Henrissat B."/>
            <person name="Hibbett D."/>
            <person name="Martinez A.T."/>
            <person name="Grigoriev I.V."/>
        </authorList>
    </citation>
    <scope>NUCLEOTIDE SEQUENCE</scope>
    <source>
        <strain evidence="2">MF-IS2</strain>
    </source>
</reference>
<dbReference type="EMBL" id="MU151052">
    <property type="protein sequence ID" value="KAF9454834.1"/>
    <property type="molecule type" value="Genomic_DNA"/>
</dbReference>
<accession>A0A9P5XQ03</accession>
<dbReference type="AlphaFoldDB" id="A0A9P5XQ03"/>
<name>A0A9P5XQ03_9AGAR</name>
<organism evidence="2 3">
    <name type="scientific">Macrolepiota fuliginosa MF-IS2</name>
    <dbReference type="NCBI Taxonomy" id="1400762"/>
    <lineage>
        <taxon>Eukaryota</taxon>
        <taxon>Fungi</taxon>
        <taxon>Dikarya</taxon>
        <taxon>Basidiomycota</taxon>
        <taxon>Agaricomycotina</taxon>
        <taxon>Agaricomycetes</taxon>
        <taxon>Agaricomycetidae</taxon>
        <taxon>Agaricales</taxon>
        <taxon>Agaricineae</taxon>
        <taxon>Agaricaceae</taxon>
        <taxon>Macrolepiota</taxon>
    </lineage>
</organism>
<comment type="caution">
    <text evidence="2">The sequence shown here is derived from an EMBL/GenBank/DDBJ whole genome shotgun (WGS) entry which is preliminary data.</text>
</comment>
<dbReference type="Proteomes" id="UP000807342">
    <property type="component" value="Unassembled WGS sequence"/>
</dbReference>
<evidence type="ECO:0000313" key="3">
    <source>
        <dbReference type="Proteomes" id="UP000807342"/>
    </source>
</evidence>
<keyword evidence="1" id="KW-0812">Transmembrane</keyword>
<evidence type="ECO:0000313" key="2">
    <source>
        <dbReference type="EMBL" id="KAF9454834.1"/>
    </source>
</evidence>
<sequence>MIQVKLISSHYVVICPSWVPRLYQTIFSERETKTPSGFLSACLVYFPFYAAWVNWAGMRSCHITLPGSLIDTGE</sequence>
<keyword evidence="3" id="KW-1185">Reference proteome</keyword>
<keyword evidence="1" id="KW-1133">Transmembrane helix</keyword>
<evidence type="ECO:0000256" key="1">
    <source>
        <dbReference type="SAM" id="Phobius"/>
    </source>
</evidence>
<proteinExistence type="predicted"/>